<dbReference type="EMBL" id="UINC01127335">
    <property type="protein sequence ID" value="SVD06383.1"/>
    <property type="molecule type" value="Genomic_DNA"/>
</dbReference>
<sequence length="56" mass="6455">MGSCMSSTQPIIMPQSNVPEKVSEKDVEILMEQIADEIRLEEDEKLRQTLRHLNTI</sequence>
<reference evidence="2" key="1">
    <citation type="submission" date="2018-05" db="EMBL/GenBank/DDBJ databases">
        <authorList>
            <person name="Lanie J.A."/>
            <person name="Ng W.-L."/>
            <person name="Kazmierczak K.M."/>
            <person name="Andrzejewski T.M."/>
            <person name="Davidsen T.M."/>
            <person name="Wayne K.J."/>
            <person name="Tettelin H."/>
            <person name="Glass J.I."/>
            <person name="Rusch D."/>
            <person name="Podicherti R."/>
            <person name="Tsui H.-C.T."/>
            <person name="Winkler M.E."/>
        </authorList>
    </citation>
    <scope>NUCLEOTIDE SEQUENCE</scope>
</reference>
<feature type="region of interest" description="Disordered" evidence="1">
    <location>
        <begin position="1"/>
        <end position="20"/>
    </location>
</feature>
<gene>
    <name evidence="2" type="ORF">METZ01_LOCUS359237</name>
</gene>
<protein>
    <submittedName>
        <fullName evidence="2">Uncharacterized protein</fullName>
    </submittedName>
</protein>
<proteinExistence type="predicted"/>
<evidence type="ECO:0000256" key="1">
    <source>
        <dbReference type="SAM" id="MobiDB-lite"/>
    </source>
</evidence>
<name>A0A382S942_9ZZZZ</name>
<dbReference type="AlphaFoldDB" id="A0A382S942"/>
<feature type="compositionally biased region" description="Polar residues" evidence="1">
    <location>
        <begin position="1"/>
        <end position="18"/>
    </location>
</feature>
<accession>A0A382S942</accession>
<evidence type="ECO:0000313" key="2">
    <source>
        <dbReference type="EMBL" id="SVD06383.1"/>
    </source>
</evidence>
<organism evidence="2">
    <name type="scientific">marine metagenome</name>
    <dbReference type="NCBI Taxonomy" id="408172"/>
    <lineage>
        <taxon>unclassified sequences</taxon>
        <taxon>metagenomes</taxon>
        <taxon>ecological metagenomes</taxon>
    </lineage>
</organism>